<organism evidence="1 2">
    <name type="scientific">Eleginops maclovinus</name>
    <name type="common">Patagonian blennie</name>
    <name type="synonym">Eleginus maclovinus</name>
    <dbReference type="NCBI Taxonomy" id="56733"/>
    <lineage>
        <taxon>Eukaryota</taxon>
        <taxon>Metazoa</taxon>
        <taxon>Chordata</taxon>
        <taxon>Craniata</taxon>
        <taxon>Vertebrata</taxon>
        <taxon>Euteleostomi</taxon>
        <taxon>Actinopterygii</taxon>
        <taxon>Neopterygii</taxon>
        <taxon>Teleostei</taxon>
        <taxon>Neoteleostei</taxon>
        <taxon>Acanthomorphata</taxon>
        <taxon>Eupercaria</taxon>
        <taxon>Perciformes</taxon>
        <taxon>Notothenioidei</taxon>
        <taxon>Eleginopidae</taxon>
        <taxon>Eleginops</taxon>
    </lineage>
</organism>
<reference evidence="1 2" key="1">
    <citation type="journal article" date="2023" name="Genes (Basel)">
        <title>Chromosome-Level Genome Assembly and Circadian Gene Repertoire of the Patagonia Blennie Eleginops maclovinus-The Closest Ancestral Proxy of Antarctic Cryonotothenioids.</title>
        <authorList>
            <person name="Cheng C.C."/>
            <person name="Rivera-Colon A.G."/>
            <person name="Minhas B.F."/>
            <person name="Wilson L."/>
            <person name="Rayamajhi N."/>
            <person name="Vargas-Chacoff L."/>
            <person name="Catchen J.M."/>
        </authorList>
    </citation>
    <scope>NUCLEOTIDE SEQUENCE [LARGE SCALE GENOMIC DNA]</scope>
    <source>
        <strain evidence="1">JMC-PN-2008</strain>
    </source>
</reference>
<dbReference type="EMBL" id="JAUZQC010000016">
    <property type="protein sequence ID" value="KAK5856939.1"/>
    <property type="molecule type" value="Genomic_DNA"/>
</dbReference>
<gene>
    <name evidence="1" type="ORF">PBY51_010217</name>
</gene>
<reference evidence="1 2" key="2">
    <citation type="journal article" date="2023" name="Mol. Biol. Evol.">
        <title>Genomics of Secondarily Temperate Adaptation in the Only Non-Antarctic Icefish.</title>
        <authorList>
            <person name="Rivera-Colon A.G."/>
            <person name="Rayamajhi N."/>
            <person name="Minhas B.F."/>
            <person name="Madrigal G."/>
            <person name="Bilyk K.T."/>
            <person name="Yoon V."/>
            <person name="Hune M."/>
            <person name="Gregory S."/>
            <person name="Cheng C.H.C."/>
            <person name="Catchen J.M."/>
        </authorList>
    </citation>
    <scope>NUCLEOTIDE SEQUENCE [LARGE SCALE GENOMIC DNA]</scope>
    <source>
        <strain evidence="1">JMC-PN-2008</strain>
    </source>
</reference>
<dbReference type="AlphaFoldDB" id="A0AAN7XB57"/>
<name>A0AAN7XB57_ELEMC</name>
<proteinExistence type="predicted"/>
<dbReference type="Proteomes" id="UP001346869">
    <property type="component" value="Unassembled WGS sequence"/>
</dbReference>
<evidence type="ECO:0000313" key="2">
    <source>
        <dbReference type="Proteomes" id="UP001346869"/>
    </source>
</evidence>
<accession>A0AAN7XB57</accession>
<comment type="caution">
    <text evidence="1">The sequence shown here is derived from an EMBL/GenBank/DDBJ whole genome shotgun (WGS) entry which is preliminary data.</text>
</comment>
<protein>
    <submittedName>
        <fullName evidence="1">Uncharacterized protein</fullName>
    </submittedName>
</protein>
<sequence>MLLPCRFCTRRSLICPINSSRSNQSSHSCPAIVKRGELQGSRPGPPRLPGLRRSCCGQEGGGLLSGRETACTAGTHGMGVAHRVGIAAVYRGESEGAVRLRVDSPRGE</sequence>
<keyword evidence="2" id="KW-1185">Reference proteome</keyword>
<evidence type="ECO:0000313" key="1">
    <source>
        <dbReference type="EMBL" id="KAK5856939.1"/>
    </source>
</evidence>